<evidence type="ECO:0000313" key="3">
    <source>
        <dbReference type="EMBL" id="MFD1316031.1"/>
    </source>
</evidence>
<gene>
    <name evidence="3" type="ORF">ACFQ39_10415</name>
</gene>
<protein>
    <submittedName>
        <fullName evidence="3">DUF1080 domain-containing protein</fullName>
    </submittedName>
</protein>
<keyword evidence="4" id="KW-1185">Reference proteome</keyword>
<dbReference type="RefSeq" id="WP_377178771.1">
    <property type="nucleotide sequence ID" value="NZ_JBHTMY010000003.1"/>
</dbReference>
<sequence length="249" mass="27980">MKKKFTLIMYFLTFSAVFSQENTTSKPEDTEVWSPKPPIVIPSNESRAPSDAIVLLDGSSLSKWESTKDASGPKWILNSDSSMTILPGTGSIQTKEKFGDVQLHIEWKSPIELEKTGQNRGNSGVFLQKRYEVQVLDNNSNDTYSNGQVASIYKQSIPLAMASNKTGEWNSYDIIFHAPKFDPQGNRIKKGTITVLHNGILVQDHYELEGTTEYIGQPKKVAHGEDSLELQDHGSEVSYRNIWLRKLNE</sequence>
<organism evidence="3 4">
    <name type="scientific">Namhaeicola litoreus</name>
    <dbReference type="NCBI Taxonomy" id="1052145"/>
    <lineage>
        <taxon>Bacteria</taxon>
        <taxon>Pseudomonadati</taxon>
        <taxon>Bacteroidota</taxon>
        <taxon>Flavobacteriia</taxon>
        <taxon>Flavobacteriales</taxon>
        <taxon>Flavobacteriaceae</taxon>
        <taxon>Namhaeicola</taxon>
    </lineage>
</organism>
<name>A0ABW3Y4I4_9FLAO</name>
<feature type="chain" id="PRO_5046675902" evidence="1">
    <location>
        <begin position="20"/>
        <end position="249"/>
    </location>
</feature>
<accession>A0ABW3Y4I4</accession>
<evidence type="ECO:0000256" key="1">
    <source>
        <dbReference type="SAM" id="SignalP"/>
    </source>
</evidence>
<evidence type="ECO:0000313" key="4">
    <source>
        <dbReference type="Proteomes" id="UP001597201"/>
    </source>
</evidence>
<evidence type="ECO:0000259" key="2">
    <source>
        <dbReference type="Pfam" id="PF06439"/>
    </source>
</evidence>
<comment type="caution">
    <text evidence="3">The sequence shown here is derived from an EMBL/GenBank/DDBJ whole genome shotgun (WGS) entry which is preliminary data.</text>
</comment>
<dbReference type="Gene3D" id="2.60.120.560">
    <property type="entry name" value="Exo-inulinase, domain 1"/>
    <property type="match status" value="1"/>
</dbReference>
<dbReference type="Pfam" id="PF06439">
    <property type="entry name" value="3keto-disac_hyd"/>
    <property type="match status" value="1"/>
</dbReference>
<dbReference type="EMBL" id="JBHTMY010000003">
    <property type="protein sequence ID" value="MFD1316031.1"/>
    <property type="molecule type" value="Genomic_DNA"/>
</dbReference>
<feature type="domain" description="3-keto-alpha-glucoside-1,2-lyase/3-keto-2-hydroxy-glucal hydratase" evidence="2">
    <location>
        <begin position="52"/>
        <end position="245"/>
    </location>
</feature>
<keyword evidence="1" id="KW-0732">Signal</keyword>
<reference evidence="4" key="1">
    <citation type="journal article" date="2019" name="Int. J. Syst. Evol. Microbiol.">
        <title>The Global Catalogue of Microorganisms (GCM) 10K type strain sequencing project: providing services to taxonomists for standard genome sequencing and annotation.</title>
        <authorList>
            <consortium name="The Broad Institute Genomics Platform"/>
            <consortium name="The Broad Institute Genome Sequencing Center for Infectious Disease"/>
            <person name="Wu L."/>
            <person name="Ma J."/>
        </authorList>
    </citation>
    <scope>NUCLEOTIDE SEQUENCE [LARGE SCALE GENOMIC DNA]</scope>
    <source>
        <strain evidence="4">CCUG 61485</strain>
    </source>
</reference>
<dbReference type="InterPro" id="IPR010496">
    <property type="entry name" value="AL/BT2_dom"/>
</dbReference>
<feature type="signal peptide" evidence="1">
    <location>
        <begin position="1"/>
        <end position="19"/>
    </location>
</feature>
<proteinExistence type="predicted"/>
<dbReference type="Proteomes" id="UP001597201">
    <property type="component" value="Unassembled WGS sequence"/>
</dbReference>